<dbReference type="CDD" id="cd06464">
    <property type="entry name" value="ACD_sHsps-like"/>
    <property type="match status" value="1"/>
</dbReference>
<feature type="region of interest" description="Disordered" evidence="4">
    <location>
        <begin position="118"/>
        <end position="138"/>
    </location>
</feature>
<comment type="similarity">
    <text evidence="2 3">Belongs to the small heat shock protein (HSP20) family.</text>
</comment>
<dbReference type="Pfam" id="PF00011">
    <property type="entry name" value="HSP20"/>
    <property type="match status" value="1"/>
</dbReference>
<evidence type="ECO:0000313" key="7">
    <source>
        <dbReference type="RefSeq" id="XP_015894503.1"/>
    </source>
</evidence>
<dbReference type="InterPro" id="IPR008978">
    <property type="entry name" value="HSP20-like_chaperone"/>
</dbReference>
<dbReference type="GO" id="GO:0009408">
    <property type="term" value="P:response to heat"/>
    <property type="evidence" value="ECO:0007669"/>
    <property type="project" value="InterPro"/>
</dbReference>
<keyword evidence="6" id="KW-1185">Reference proteome</keyword>
<keyword evidence="1" id="KW-0346">Stress response</keyword>
<dbReference type="AlphaFoldDB" id="A0A6P4B757"/>
<dbReference type="InterPro" id="IPR002068">
    <property type="entry name" value="A-crystallin/Hsp20_dom"/>
</dbReference>
<dbReference type="Proteomes" id="UP001652623">
    <property type="component" value="Chromosome 12"/>
</dbReference>
<evidence type="ECO:0000313" key="6">
    <source>
        <dbReference type="Proteomes" id="UP001652623"/>
    </source>
</evidence>
<evidence type="ECO:0000259" key="5">
    <source>
        <dbReference type="PROSITE" id="PS01031"/>
    </source>
</evidence>
<dbReference type="RefSeq" id="XP_015894503.1">
    <property type="nucleotide sequence ID" value="XM_016039017.4"/>
</dbReference>
<dbReference type="Gene3D" id="2.60.40.790">
    <property type="match status" value="1"/>
</dbReference>
<evidence type="ECO:0000256" key="4">
    <source>
        <dbReference type="SAM" id="MobiDB-lite"/>
    </source>
</evidence>
<gene>
    <name evidence="7" type="primary">LOC107428481</name>
</gene>
<organism evidence="6 7">
    <name type="scientific">Ziziphus jujuba</name>
    <name type="common">Chinese jujube</name>
    <name type="synonym">Ziziphus sativa</name>
    <dbReference type="NCBI Taxonomy" id="326968"/>
    <lineage>
        <taxon>Eukaryota</taxon>
        <taxon>Viridiplantae</taxon>
        <taxon>Streptophyta</taxon>
        <taxon>Embryophyta</taxon>
        <taxon>Tracheophyta</taxon>
        <taxon>Spermatophyta</taxon>
        <taxon>Magnoliopsida</taxon>
        <taxon>eudicotyledons</taxon>
        <taxon>Gunneridae</taxon>
        <taxon>Pentapetalae</taxon>
        <taxon>rosids</taxon>
        <taxon>fabids</taxon>
        <taxon>Rosales</taxon>
        <taxon>Rhamnaceae</taxon>
        <taxon>Paliureae</taxon>
        <taxon>Ziziphus</taxon>
    </lineage>
</organism>
<dbReference type="GeneID" id="107428481"/>
<dbReference type="InterPro" id="IPR044587">
    <property type="entry name" value="HSP21-like"/>
</dbReference>
<dbReference type="SUPFAM" id="SSF49764">
    <property type="entry name" value="HSP20-like chaperones"/>
    <property type="match status" value="1"/>
</dbReference>
<dbReference type="PANTHER" id="PTHR46733">
    <property type="entry name" value="26.5 KDA HEAT SHOCK PROTEIN, MITOCHONDRIAL"/>
    <property type="match status" value="1"/>
</dbReference>
<feature type="region of interest" description="Disordered" evidence="4">
    <location>
        <begin position="180"/>
        <end position="199"/>
    </location>
</feature>
<evidence type="ECO:0000256" key="3">
    <source>
        <dbReference type="RuleBase" id="RU003616"/>
    </source>
</evidence>
<sequence length="248" mass="28054">MSQALSNLSLVLPLSSGKTSNGANKSLYSWYPSNTFKPAVYGEGRYRKNRVIAMAGENRDNLDHLQRISSQQPNHQPQPKKRVAPTAPVGLWDRFPTARTVQQMMETMERMMEDPFAYSSGWPSPSTSETGGYSRGRTPWEIKEGEAEFKMRFDMPGMTKEDVKVWVEEKMLVVKAEKVPRKKSENGKGPNGEEEEWSAKSYGRYSSRIALPENIQFEKIKAEVKDGVLYITIPKAANTSKILDINVQ</sequence>
<name>A0A6P4B757_ZIZJJ</name>
<protein>
    <submittedName>
        <fullName evidence="7">Small heat shock protein, chloroplastic-like</fullName>
    </submittedName>
</protein>
<dbReference type="PANTHER" id="PTHR46733:SF2">
    <property type="entry name" value="25.3 KDA HEAT SHOCK PROTEIN, CHLOROPLASTIC-LIKE"/>
    <property type="match status" value="1"/>
</dbReference>
<evidence type="ECO:0000256" key="1">
    <source>
        <dbReference type="ARBA" id="ARBA00023016"/>
    </source>
</evidence>
<evidence type="ECO:0000256" key="2">
    <source>
        <dbReference type="PROSITE-ProRule" id="PRU00285"/>
    </source>
</evidence>
<dbReference type="PROSITE" id="PS01031">
    <property type="entry name" value="SHSP"/>
    <property type="match status" value="1"/>
</dbReference>
<proteinExistence type="inferred from homology"/>
<dbReference type="KEGG" id="zju:107428481"/>
<feature type="domain" description="SHSP" evidence="5">
    <location>
        <begin position="131"/>
        <end position="248"/>
    </location>
</feature>
<reference evidence="7" key="1">
    <citation type="submission" date="2025-08" db="UniProtKB">
        <authorList>
            <consortium name="RefSeq"/>
        </authorList>
    </citation>
    <scope>IDENTIFICATION</scope>
    <source>
        <tissue evidence="7">Seedling</tissue>
    </source>
</reference>
<feature type="compositionally biased region" description="Polar residues" evidence="4">
    <location>
        <begin position="121"/>
        <end position="131"/>
    </location>
</feature>
<dbReference type="InParanoid" id="A0A6P4B757"/>
<accession>A0A6P4B757</accession>